<dbReference type="KEGG" id="bgt:106050407"/>
<name>A0A2C9K432_BIOGL</name>
<reference evidence="6" key="2">
    <citation type="submission" date="2025-04" db="UniProtKB">
        <authorList>
            <consortium name="RefSeq"/>
        </authorList>
    </citation>
    <scope>IDENTIFICATION</scope>
</reference>
<evidence type="ECO:0000256" key="1">
    <source>
        <dbReference type="SAM" id="MobiDB-lite"/>
    </source>
</evidence>
<feature type="domain" description="MATH" evidence="2">
    <location>
        <begin position="51"/>
        <end position="134"/>
    </location>
</feature>
<reference evidence="3" key="1">
    <citation type="submission" date="2020-05" db="UniProtKB">
        <authorList>
            <consortium name="EnsemblMetazoa"/>
        </authorList>
    </citation>
    <scope>IDENTIFICATION</scope>
    <source>
        <strain evidence="3">BB02</strain>
    </source>
</reference>
<dbReference type="SUPFAM" id="SSF49599">
    <property type="entry name" value="TRAF domain-like"/>
    <property type="match status" value="1"/>
</dbReference>
<dbReference type="InterPro" id="IPR002083">
    <property type="entry name" value="MATH/TRAF_dom"/>
</dbReference>
<feature type="region of interest" description="Disordered" evidence="1">
    <location>
        <begin position="456"/>
        <end position="478"/>
    </location>
</feature>
<proteinExistence type="predicted"/>
<dbReference type="InterPro" id="IPR008974">
    <property type="entry name" value="TRAF-like"/>
</dbReference>
<evidence type="ECO:0000313" key="5">
    <source>
        <dbReference type="Proteomes" id="UP001165740"/>
    </source>
</evidence>
<dbReference type="Proteomes" id="UP000076420">
    <property type="component" value="Unassembled WGS sequence"/>
</dbReference>
<dbReference type="STRING" id="6526.A0A2C9K432"/>
<evidence type="ECO:0000259" key="2">
    <source>
        <dbReference type="Pfam" id="PF00917"/>
    </source>
</evidence>
<protein>
    <submittedName>
        <fullName evidence="6">Uncharacterized protein LOC106050407</fullName>
    </submittedName>
</protein>
<sequence length="478" mass="54945">MSRGPTMAKLCRFVKLNDRFNAQVFTFLLPGRILREFTPDIYSKDYVYGYHRWKVSFVRTDRHIGAFLKLQTASQGLRCRMDFSFTVVNRDHFTKNISFIEKSCEFTPDASVFGRKTFTEIDDLIKRNFLQESGDLLVEVEMRNIQSIYECFLRLPKEGSTNSSSSKHGYGDRMESTYFMFGLSDWSISLFPDNSVAEADGSVEVQLQRHTSFDHLCYVRYRIILGDEGTFDSGDLEQVLDASGQGEPFTIGASVHRLSRGRSTLRVKVEMISVVSVSEVYLNVFNRGGSKQVGAHCYDRDKQAWMMEADTTGKYLTLRLYYTDISHVPRKFSRYVGWNIRMVSKATNSRPRRTLDGPYSKYYVQQEVDEGSVIRTDISLEELKNPDCPFLELDDHKLTVHIEWMDSHLLACPNYTNIDDVTRLHKHQMSREILALQAENYALEKQLHSYQQSLAKNNAKDGGKGANRANSYDGASRL</sequence>
<dbReference type="OrthoDB" id="10035275at2759"/>
<dbReference type="Proteomes" id="UP001165740">
    <property type="component" value="Chromosome 7"/>
</dbReference>
<dbReference type="EnsemblMetazoa" id="BGLB012828-RB">
    <property type="protein sequence ID" value="BGLB012828-PB"/>
    <property type="gene ID" value="BGLB012828"/>
</dbReference>
<dbReference type="VEuPathDB" id="VectorBase:BGLB012828"/>
<gene>
    <name evidence="3" type="primary">106050407</name>
    <name evidence="6" type="synonym">LOC106050407</name>
</gene>
<accession>A0A2C9K432</accession>
<dbReference type="RefSeq" id="XP_055892726.1">
    <property type="nucleotide sequence ID" value="XM_056036751.1"/>
</dbReference>
<evidence type="ECO:0000313" key="6">
    <source>
        <dbReference type="RefSeq" id="XP_055892726.1"/>
    </source>
</evidence>
<dbReference type="OMA" id="RWAVSFV"/>
<dbReference type="Pfam" id="PF00917">
    <property type="entry name" value="MATH"/>
    <property type="match status" value="1"/>
</dbReference>
<dbReference type="Gene3D" id="2.60.210.10">
    <property type="entry name" value="Apoptosis, Tumor Necrosis Factor Receptor Associated Protein 2, Chain A"/>
    <property type="match status" value="1"/>
</dbReference>
<evidence type="ECO:0000313" key="4">
    <source>
        <dbReference type="Proteomes" id="UP000076420"/>
    </source>
</evidence>
<dbReference type="AlphaFoldDB" id="A0A2C9K432"/>
<dbReference type="VEuPathDB" id="VectorBase:BGLAX_038191"/>
<keyword evidence="5" id="KW-1185">Reference proteome</keyword>
<dbReference type="CDD" id="cd00121">
    <property type="entry name" value="MATH"/>
    <property type="match status" value="1"/>
</dbReference>
<organism evidence="3 4">
    <name type="scientific">Biomphalaria glabrata</name>
    <name type="common">Bloodfluke planorb</name>
    <name type="synonym">Freshwater snail</name>
    <dbReference type="NCBI Taxonomy" id="6526"/>
    <lineage>
        <taxon>Eukaryota</taxon>
        <taxon>Metazoa</taxon>
        <taxon>Spiralia</taxon>
        <taxon>Lophotrochozoa</taxon>
        <taxon>Mollusca</taxon>
        <taxon>Gastropoda</taxon>
        <taxon>Heterobranchia</taxon>
        <taxon>Euthyneura</taxon>
        <taxon>Panpulmonata</taxon>
        <taxon>Hygrophila</taxon>
        <taxon>Lymnaeoidea</taxon>
        <taxon>Planorbidae</taxon>
        <taxon>Biomphalaria</taxon>
    </lineage>
</organism>
<evidence type="ECO:0000313" key="3">
    <source>
        <dbReference type="EnsemblMetazoa" id="BGLB012828-PB"/>
    </source>
</evidence>